<keyword evidence="7 10" id="KW-0804">Transcription</keyword>
<evidence type="ECO:0000256" key="11">
    <source>
        <dbReference type="SAM" id="MobiDB-lite"/>
    </source>
</evidence>
<dbReference type="GO" id="GO:0003713">
    <property type="term" value="F:transcription coactivator activity"/>
    <property type="evidence" value="ECO:0007669"/>
    <property type="project" value="TreeGrafter"/>
</dbReference>
<feature type="domain" description="Mediator complex subunit Med13 C-terminal" evidence="13">
    <location>
        <begin position="1340"/>
        <end position="1664"/>
    </location>
</feature>
<evidence type="ECO:0000256" key="4">
    <source>
        <dbReference type="ARBA" id="ARBA00022491"/>
    </source>
</evidence>
<dbReference type="EMBL" id="MU150352">
    <property type="protein sequence ID" value="KAF9458006.1"/>
    <property type="molecule type" value="Genomic_DNA"/>
</dbReference>
<feature type="region of interest" description="Disordered" evidence="11">
    <location>
        <begin position="1500"/>
        <end position="1523"/>
    </location>
</feature>
<feature type="region of interest" description="Disordered" evidence="11">
    <location>
        <begin position="482"/>
        <end position="522"/>
    </location>
</feature>
<evidence type="ECO:0000256" key="9">
    <source>
        <dbReference type="ARBA" id="ARBA00032008"/>
    </source>
</evidence>
<evidence type="ECO:0000256" key="2">
    <source>
        <dbReference type="ARBA" id="ARBA00009354"/>
    </source>
</evidence>
<comment type="subcellular location">
    <subcellularLocation>
        <location evidence="1 10">Nucleus</location>
    </subcellularLocation>
</comment>
<evidence type="ECO:0000256" key="12">
    <source>
        <dbReference type="SAM" id="Phobius"/>
    </source>
</evidence>
<keyword evidence="12" id="KW-1133">Transmembrane helix</keyword>
<dbReference type="Pfam" id="PF06333">
    <property type="entry name" value="Med13_C"/>
    <property type="match status" value="1"/>
</dbReference>
<evidence type="ECO:0000256" key="10">
    <source>
        <dbReference type="RuleBase" id="RU364134"/>
    </source>
</evidence>
<evidence type="ECO:0000256" key="1">
    <source>
        <dbReference type="ARBA" id="ARBA00004123"/>
    </source>
</evidence>
<reference evidence="15" key="1">
    <citation type="submission" date="2020-11" db="EMBL/GenBank/DDBJ databases">
        <authorList>
            <consortium name="DOE Joint Genome Institute"/>
            <person name="Ahrendt S."/>
            <person name="Riley R."/>
            <person name="Andreopoulos W."/>
            <person name="Labutti K."/>
            <person name="Pangilinan J."/>
            <person name="Ruiz-Duenas F.J."/>
            <person name="Barrasa J.M."/>
            <person name="Sanchez-Garcia M."/>
            <person name="Camarero S."/>
            <person name="Miyauchi S."/>
            <person name="Serrano A."/>
            <person name="Linde D."/>
            <person name="Babiker R."/>
            <person name="Drula E."/>
            <person name="Ayuso-Fernandez I."/>
            <person name="Pacheco R."/>
            <person name="Padilla G."/>
            <person name="Ferreira P."/>
            <person name="Barriuso J."/>
            <person name="Kellner H."/>
            <person name="Castanera R."/>
            <person name="Alfaro M."/>
            <person name="Ramirez L."/>
            <person name="Pisabarro A.G."/>
            <person name="Kuo A."/>
            <person name="Tritt A."/>
            <person name="Lipzen A."/>
            <person name="He G."/>
            <person name="Yan M."/>
            <person name="Ng V."/>
            <person name="Cullen D."/>
            <person name="Martin F."/>
            <person name="Rosso M.-N."/>
            <person name="Henrissat B."/>
            <person name="Hibbett D."/>
            <person name="Martinez A.T."/>
            <person name="Grigoriev I.V."/>
        </authorList>
    </citation>
    <scope>NUCLEOTIDE SEQUENCE</scope>
    <source>
        <strain evidence="15">CBS 247.69</strain>
    </source>
</reference>
<sequence>MASKSLSERSSVPLLQLSLSDQLLSSTISLPPNPSIAYAKFSPDLTAILRPHESIEVARRLILERNASTLLLGSLLTSVHIGAASFIYVFIITSESDSSEATSTLSQLILDGLFVTEVSSFTPRELYPCSADCSLLPGPCPRCLDAPMALATTPGSILPRKPLRNVYGHFLESIRIRVLSDIASTSCGKPQRQVKRLKGGFLLGSLQSTNEWGSSYAVARPLVYCQLQIHLTRNHTPCLIIHPLLTQTSFLPLTISLPLSPGTPITLLPNATPAFFLVEYTGPTSALIKQFKESLQGMGVDGWDHPGAPVTESRSSPVKSSSNEYTSQKPGFVIAWIGVENKQGEDKGMFIIYPSSLCLSSVPLSLTRPPLSYIPELPAPLQPSPHVPSVSPSAMVSRHHSRSNTPLPAPIPILSATASVPLAAFTATPPFPSRPLLPSSPTSDSLRTFRNLTLSKSRDVRLVASEVGGYVDAIARERERERERLKRERESTGAGSSSASPRLARTTPVTPAPTSVPTISTPLVNTPILVDGPSVSTTQNNVPSAVAATGGLSNTLAVPIQNFYPSPPQTILPNVVAAQTSPSVPNEVSPVPAATAEATSSVSPTVPMPNPNPSYDPFGNIDSTWQSQPGASWSESQAPYLGMDMGMDFDDMGFGINMGMTMSGSRSGAGTYNAGGNNMDYEDAFTDDDFSFFDRPSRVTPAAPPPPAPPPIMGAGRGASSLTPSGSSVPLGTPSPLFNEAHLTGHSSLHQAGTPQTHPHLSSAWVPGMLSEGFTPRYTDDGSTLIPPDLLPPSPGQTPSSHSAPATPSVHIDHDPATIRRPNTGSGTWSNSIFDPIPFSSYHRVADGKYANGKFSLPSPPDEEDRTEPLQLTSKFFPTFATSSTTPASDWRSKYLAATDPRIGVVRKLKRKMTFEQGGRELVRSSSSTKLSPAWMREREEWELSTTDQAMKDEDTKSDPESEEDDDFADVESPVVSRPSTPPPVYLPLGPTLLQTQFQHSYLLPLSVPLRPPGAAVAATNIIPMAPLTSVPTPVSPAATMGAATEKSKSLEAAAFTVATEVVENSLWADAWCTTPGPRVLTEVWPADVKAIDTILKAVPGLEGPLDIGTLFDATQRAPDGTVKPLKISEPPQISIGKTSAILDLAPTSIRFWEKLGLGPKGGKKSGTSFVLFEPGDEVRDQQIDNWLTSVVTRYEGLHLGTLRPGQSSHCSKDGLVPIRFDQTFRKSLAAFVASLPATEGSLVFFVVTPIPTMTLASPILRQVFSAVKKALKTYSEARVLFQLIPERLIFGSMNNPSSNFSEVEILCASIYNRILVAVDRTMSRRFSEHGERVRKYIQEPAVTIARPPNPKVTYNNVPRAALDVLDRHTFIHVGYQVSPCGKWILAACIDQRGEGHDLGVWLTQTPGEDDSDGDVSDEMFLAKKVWDFAVQFAKRADVEWRLVISKHGAMDENEVDAWTTHLDTRMPARRELPKVHVTLVSAEPAAPWTFLPFSAKPKPVVKHKPAQPSRSSSSSIPKHQQSSTFTDISSMVYSLPPRTHLPEFLAPPSTELGLSLSYIPEFICPPPNSTEDPSPHPLPLHPHSSTTLIRVPNSLSTTSISMLHIHLLHIFPSLSSPAPPPTPKEISQLHIEITRSFYELSVLADTRWNLRANPLLPFHLAAVEAMRIALDRDRGSMDTTDT</sequence>
<proteinExistence type="inferred from homology"/>
<feature type="region of interest" description="Disordered" evidence="11">
    <location>
        <begin position="773"/>
        <end position="827"/>
    </location>
</feature>
<protein>
    <recommendedName>
        <fullName evidence="3 10">Mediator of RNA polymerase II transcription subunit 13</fullName>
    </recommendedName>
    <alternativeName>
        <fullName evidence="9 10">Mediator complex subunit 13</fullName>
    </alternativeName>
</protein>
<feature type="transmembrane region" description="Helical" evidence="12">
    <location>
        <begin position="69"/>
        <end position="91"/>
    </location>
</feature>
<feature type="domain" description="Mediator complex subunit Med13 N-terminal" evidence="14">
    <location>
        <begin position="19"/>
        <end position="361"/>
    </location>
</feature>
<evidence type="ECO:0000256" key="6">
    <source>
        <dbReference type="ARBA" id="ARBA00023159"/>
    </source>
</evidence>
<feature type="compositionally biased region" description="Low complexity" evidence="11">
    <location>
        <begin position="501"/>
        <end position="522"/>
    </location>
</feature>
<feature type="region of interest" description="Disordered" evidence="11">
    <location>
        <begin position="384"/>
        <end position="407"/>
    </location>
</feature>
<keyword evidence="16" id="KW-1185">Reference proteome</keyword>
<dbReference type="PANTHER" id="PTHR48249">
    <property type="entry name" value="MEDIATOR OF RNA POLYMERASE II TRANSCRIPTION SUBUNIT 13"/>
    <property type="match status" value="1"/>
</dbReference>
<evidence type="ECO:0000259" key="14">
    <source>
        <dbReference type="Pfam" id="PF11597"/>
    </source>
</evidence>
<dbReference type="InterPro" id="IPR009401">
    <property type="entry name" value="Med13_C"/>
</dbReference>
<dbReference type="InterPro" id="IPR051139">
    <property type="entry name" value="Mediator_complx_sub13"/>
</dbReference>
<keyword evidence="12" id="KW-0472">Membrane</keyword>
<keyword evidence="6 10" id="KW-0010">Activator</keyword>
<dbReference type="Pfam" id="PF11597">
    <property type="entry name" value="Med13_N"/>
    <property type="match status" value="1"/>
</dbReference>
<feature type="compositionally biased region" description="Low complexity" evidence="11">
    <location>
        <begin position="798"/>
        <end position="809"/>
    </location>
</feature>
<feature type="compositionally biased region" description="Acidic residues" evidence="11">
    <location>
        <begin position="961"/>
        <end position="970"/>
    </location>
</feature>
<feature type="region of interest" description="Disordered" evidence="11">
    <location>
        <begin position="920"/>
        <end position="983"/>
    </location>
</feature>
<dbReference type="GO" id="GO:0016592">
    <property type="term" value="C:mediator complex"/>
    <property type="evidence" value="ECO:0007669"/>
    <property type="project" value="InterPro"/>
</dbReference>
<name>A0A9P5XYF5_9AGAR</name>
<feature type="compositionally biased region" description="Basic and acidic residues" evidence="11">
    <location>
        <begin position="482"/>
        <end position="491"/>
    </location>
</feature>
<evidence type="ECO:0000256" key="8">
    <source>
        <dbReference type="ARBA" id="ARBA00023242"/>
    </source>
</evidence>
<evidence type="ECO:0000256" key="3">
    <source>
        <dbReference type="ARBA" id="ARBA00019618"/>
    </source>
</evidence>
<comment type="similarity">
    <text evidence="2 10">Belongs to the Mediator complex subunit 13 family.</text>
</comment>
<dbReference type="InterPro" id="IPR021643">
    <property type="entry name" value="Mediator_Med13_N"/>
</dbReference>
<feature type="compositionally biased region" description="Low complexity" evidence="11">
    <location>
        <begin position="1507"/>
        <end position="1523"/>
    </location>
</feature>
<comment type="function">
    <text evidence="10">Component of the SRB8-11 complex. The SRB8-11 complex is a regulatory module of the Mediator complex which is itself involved in regulation of basal and activated RNA polymerase II-dependent transcription. The SRB8-11 complex may be involved in the transcriptional repression of a subset of genes regulated by Mediator. It may inhibit the association of the Mediator complex with RNA polymerase II to form the holoenzyme complex.</text>
</comment>
<evidence type="ECO:0000256" key="7">
    <source>
        <dbReference type="ARBA" id="ARBA00023163"/>
    </source>
</evidence>
<feature type="compositionally biased region" description="Basic and acidic residues" evidence="11">
    <location>
        <begin position="950"/>
        <end position="960"/>
    </location>
</feature>
<feature type="compositionally biased region" description="Low complexity" evidence="11">
    <location>
        <begin position="387"/>
        <end position="396"/>
    </location>
</feature>
<evidence type="ECO:0000256" key="5">
    <source>
        <dbReference type="ARBA" id="ARBA00023015"/>
    </source>
</evidence>
<feature type="region of interest" description="Disordered" evidence="11">
    <location>
        <begin position="302"/>
        <end position="325"/>
    </location>
</feature>
<dbReference type="OrthoDB" id="103819at2759"/>
<evidence type="ECO:0000313" key="15">
    <source>
        <dbReference type="EMBL" id="KAF9458006.1"/>
    </source>
</evidence>
<feature type="compositionally biased region" description="Polar residues" evidence="11">
    <location>
        <begin position="312"/>
        <end position="325"/>
    </location>
</feature>
<organism evidence="15 16">
    <name type="scientific">Collybia nuda</name>
    <dbReference type="NCBI Taxonomy" id="64659"/>
    <lineage>
        <taxon>Eukaryota</taxon>
        <taxon>Fungi</taxon>
        <taxon>Dikarya</taxon>
        <taxon>Basidiomycota</taxon>
        <taxon>Agaricomycotina</taxon>
        <taxon>Agaricomycetes</taxon>
        <taxon>Agaricomycetidae</taxon>
        <taxon>Agaricales</taxon>
        <taxon>Tricholomatineae</taxon>
        <taxon>Clitocybaceae</taxon>
        <taxon>Collybia</taxon>
    </lineage>
</organism>
<keyword evidence="5 10" id="KW-0805">Transcription regulation</keyword>
<comment type="caution">
    <text evidence="15">The sequence shown here is derived from an EMBL/GenBank/DDBJ whole genome shotgun (WGS) entry which is preliminary data.</text>
</comment>
<dbReference type="GO" id="GO:0045944">
    <property type="term" value="P:positive regulation of transcription by RNA polymerase II"/>
    <property type="evidence" value="ECO:0007669"/>
    <property type="project" value="TreeGrafter"/>
</dbReference>
<accession>A0A9P5XYF5</accession>
<dbReference type="Proteomes" id="UP000807353">
    <property type="component" value="Unassembled WGS sequence"/>
</dbReference>
<feature type="region of interest" description="Disordered" evidence="11">
    <location>
        <begin position="696"/>
        <end position="741"/>
    </location>
</feature>
<gene>
    <name evidence="15" type="ORF">BDZ94DRAFT_1292208</name>
</gene>
<feature type="compositionally biased region" description="Pro residues" evidence="11">
    <location>
        <begin position="702"/>
        <end position="712"/>
    </location>
</feature>
<feature type="compositionally biased region" description="Polar residues" evidence="11">
    <location>
        <begin position="720"/>
        <end position="730"/>
    </location>
</feature>
<evidence type="ECO:0000313" key="16">
    <source>
        <dbReference type="Proteomes" id="UP000807353"/>
    </source>
</evidence>
<dbReference type="PANTHER" id="PTHR48249:SF3">
    <property type="entry name" value="MEDIATOR OF RNA POLYMERASE II TRANSCRIPTION SUBUNIT 13"/>
    <property type="match status" value="1"/>
</dbReference>
<keyword evidence="8 10" id="KW-0539">Nucleus</keyword>
<keyword evidence="4 10" id="KW-0678">Repressor</keyword>
<comment type="subunit">
    <text evidence="10">Component of the SRB8-11 complex, which itself associates with the Mediator complex.</text>
</comment>
<keyword evidence="12" id="KW-0812">Transmembrane</keyword>
<evidence type="ECO:0000259" key="13">
    <source>
        <dbReference type="Pfam" id="PF06333"/>
    </source>
</evidence>